<dbReference type="EMBL" id="JWIZ01000022">
    <property type="protein sequence ID" value="KMK51866.1"/>
    <property type="molecule type" value="Genomic_DNA"/>
</dbReference>
<reference evidence="2 4" key="1">
    <citation type="submission" date="2014-12" db="EMBL/GenBank/DDBJ databases">
        <title>Reclassification of Actinobacillus muris as Muribacter muris.</title>
        <authorList>
            <person name="Christensen H."/>
            <person name="Nicklas W."/>
            <person name="Bisgaard M."/>
        </authorList>
    </citation>
    <scope>NUCLEOTIDE SEQUENCE [LARGE SCALE GENOMIC DNA]</scope>
    <source>
        <strain evidence="2 4">Ackerman80-443D</strain>
    </source>
</reference>
<evidence type="ECO:0000313" key="5">
    <source>
        <dbReference type="Proteomes" id="UP000297396"/>
    </source>
</evidence>
<dbReference type="PANTHER" id="PTHR38040">
    <property type="entry name" value="UBIQUINONE BIOSYNTHESIS ACCESSORY FACTOR UBIK"/>
    <property type="match status" value="1"/>
</dbReference>
<evidence type="ECO:0000313" key="2">
    <source>
        <dbReference type="EMBL" id="KMK51866.1"/>
    </source>
</evidence>
<dbReference type="PATRIC" id="fig|67855.3.peg.644"/>
<evidence type="ECO:0000256" key="1">
    <source>
        <dbReference type="HAMAP-Rule" id="MF_02216"/>
    </source>
</evidence>
<proteinExistence type="inferred from homology"/>
<comment type="similarity">
    <text evidence="1">Belongs to the UbiK family.</text>
</comment>
<comment type="function">
    <text evidence="1">Required for efficient ubiquinone (coenzyme Q) biosynthesis. UbiK is probably an accessory factor of Ubi enzymes and facilitates ubiquinone biosynthesis by acting as an assembly factor, a targeting factor, or both.</text>
</comment>
<dbReference type="STRING" id="67855.RO21_03930"/>
<sequence length="88" mass="10146">MLNPKNLESLAQQLHSVLPQSLKNVGNDLEEKFKQILQAQLTKLDVVTREEFDVQSQVLLRTREKLNELEKRLDAFTEQNQNSSSPNV</sequence>
<accession>A0A0J5P6J0</accession>
<reference evidence="3 5" key="2">
    <citation type="submission" date="2019-03" db="EMBL/GenBank/DDBJ databases">
        <title>Diversity of the mouse oral microbiome.</title>
        <authorList>
            <person name="Joseph S."/>
            <person name="Aduse-Opoku J."/>
            <person name="Curtis M."/>
            <person name="Wade W."/>
            <person name="Hashim A."/>
        </authorList>
    </citation>
    <scope>NUCLEOTIDE SEQUENCE [LARGE SCALE GENOMIC DNA]</scope>
    <source>
        <strain evidence="3 5">WT12</strain>
    </source>
</reference>
<dbReference type="EMBL" id="SPPA01000002">
    <property type="protein sequence ID" value="TFV13165.1"/>
    <property type="molecule type" value="Genomic_DNA"/>
</dbReference>
<dbReference type="GO" id="GO:0005829">
    <property type="term" value="C:cytosol"/>
    <property type="evidence" value="ECO:0007669"/>
    <property type="project" value="TreeGrafter"/>
</dbReference>
<keyword evidence="1" id="KW-0831">Ubiquinone biosynthesis</keyword>
<dbReference type="Pfam" id="PF04380">
    <property type="entry name" value="BMFP"/>
    <property type="match status" value="1"/>
</dbReference>
<dbReference type="NCBIfam" id="NF047835">
    <property type="entry name" value="UbiqAccUbiK"/>
    <property type="match status" value="1"/>
</dbReference>
<comment type="pathway">
    <text evidence="1">Cofactor biosynthesis; ubiquinone biosynthesis.</text>
</comment>
<dbReference type="Proteomes" id="UP000297396">
    <property type="component" value="Unassembled WGS sequence"/>
</dbReference>
<dbReference type="AlphaFoldDB" id="A0A0J5P6J0"/>
<comment type="caution">
    <text evidence="2">The sequence shown here is derived from an EMBL/GenBank/DDBJ whole genome shotgun (WGS) entry which is preliminary data.</text>
</comment>
<dbReference type="RefSeq" id="WP_047976493.1">
    <property type="nucleotide sequence ID" value="NZ_JADGLC010000002.1"/>
</dbReference>
<dbReference type="InterPro" id="IPR007475">
    <property type="entry name" value="UbiK"/>
</dbReference>
<keyword evidence="1" id="KW-0963">Cytoplasm</keyword>
<dbReference type="OrthoDB" id="5297354at2"/>
<protein>
    <recommendedName>
        <fullName evidence="1">Ubiquinone biosynthesis accessory factor UbiK</fullName>
    </recommendedName>
</protein>
<comment type="subcellular location">
    <subcellularLocation>
        <location evidence="1">Cytoplasm</location>
    </subcellularLocation>
</comment>
<evidence type="ECO:0000313" key="3">
    <source>
        <dbReference type="EMBL" id="TFV13165.1"/>
    </source>
</evidence>
<keyword evidence="4" id="KW-1185">Reference proteome</keyword>
<evidence type="ECO:0000313" key="4">
    <source>
        <dbReference type="Proteomes" id="UP000036270"/>
    </source>
</evidence>
<dbReference type="GO" id="GO:0006744">
    <property type="term" value="P:ubiquinone biosynthetic process"/>
    <property type="evidence" value="ECO:0007669"/>
    <property type="project" value="UniProtKB-UniRule"/>
</dbReference>
<gene>
    <name evidence="1" type="primary">ubiK</name>
    <name evidence="3" type="ORF">E4T80_01270</name>
    <name evidence="2" type="ORF">RO21_03930</name>
</gene>
<dbReference type="PANTHER" id="PTHR38040:SF1">
    <property type="entry name" value="UBIQUINONE BIOSYNTHESIS ACCESSORY FACTOR UBIK"/>
    <property type="match status" value="1"/>
</dbReference>
<dbReference type="UniPathway" id="UPA00232"/>
<dbReference type="HAMAP" id="MF_02216">
    <property type="entry name" value="UbiK"/>
    <property type="match status" value="1"/>
</dbReference>
<name>A0A0J5P6J0_9PAST</name>
<dbReference type="Proteomes" id="UP000036270">
    <property type="component" value="Unassembled WGS sequence"/>
</dbReference>
<organism evidence="2 4">
    <name type="scientific">Muribacter muris</name>
    <dbReference type="NCBI Taxonomy" id="67855"/>
    <lineage>
        <taxon>Bacteria</taxon>
        <taxon>Pseudomonadati</taxon>
        <taxon>Pseudomonadota</taxon>
        <taxon>Gammaproteobacteria</taxon>
        <taxon>Pasteurellales</taxon>
        <taxon>Pasteurellaceae</taxon>
        <taxon>Muribacter</taxon>
    </lineage>
</organism>